<name>A0A550CEE1_9AGAR</name>
<dbReference type="InterPro" id="IPR000719">
    <property type="entry name" value="Prot_kinase_dom"/>
</dbReference>
<dbReference type="InterPro" id="IPR008271">
    <property type="entry name" value="Ser/Thr_kinase_AS"/>
</dbReference>
<dbReference type="GO" id="GO:0005524">
    <property type="term" value="F:ATP binding"/>
    <property type="evidence" value="ECO:0007669"/>
    <property type="project" value="UniProtKB-KW"/>
</dbReference>
<dbReference type="GO" id="GO:0004674">
    <property type="term" value="F:protein serine/threonine kinase activity"/>
    <property type="evidence" value="ECO:0007669"/>
    <property type="project" value="TreeGrafter"/>
</dbReference>
<sequence length="220" mass="24769">MSYAASFKTLPTARYIQNEDSCVGSGGKGVVSRAFDTTNGRVVALKFQARDKRPAALQQHKREHDIHSALSDHPNIVTLIDTYITEEHVVSAMHLCRGGDLFTVVFDSDIPLRVDEFHRGFLQLTSALSYMHDNGLYHRDIKPENVLVSPDRRTWQICDFNCATEQETTKGAGIGTTFYRAPEVFRGHHSNPEADIYALGMTFFVAVARTNPWVLPRRDD</sequence>
<dbReference type="AlphaFoldDB" id="A0A550CEE1"/>
<keyword evidence="4" id="KW-0418">Kinase</keyword>
<evidence type="ECO:0000256" key="2">
    <source>
        <dbReference type="ARBA" id="ARBA00022840"/>
    </source>
</evidence>
<keyword evidence="5" id="KW-1185">Reference proteome</keyword>
<dbReference type="EMBL" id="VDMD01000010">
    <property type="protein sequence ID" value="TRM63157.1"/>
    <property type="molecule type" value="Genomic_DNA"/>
</dbReference>
<dbReference type="GO" id="GO:0035556">
    <property type="term" value="P:intracellular signal transduction"/>
    <property type="evidence" value="ECO:0007669"/>
    <property type="project" value="TreeGrafter"/>
</dbReference>
<evidence type="ECO:0000259" key="3">
    <source>
        <dbReference type="PROSITE" id="PS50011"/>
    </source>
</evidence>
<protein>
    <submittedName>
        <fullName evidence="4">Kinase-like domain-containing protein</fullName>
    </submittedName>
</protein>
<dbReference type="Gene3D" id="1.10.510.10">
    <property type="entry name" value="Transferase(Phosphotransferase) domain 1"/>
    <property type="match status" value="1"/>
</dbReference>
<evidence type="ECO:0000313" key="5">
    <source>
        <dbReference type="Proteomes" id="UP000320762"/>
    </source>
</evidence>
<dbReference type="PROSITE" id="PS00108">
    <property type="entry name" value="PROTEIN_KINASE_ST"/>
    <property type="match status" value="1"/>
</dbReference>
<dbReference type="PROSITE" id="PS50011">
    <property type="entry name" value="PROTEIN_KINASE_DOM"/>
    <property type="match status" value="1"/>
</dbReference>
<reference evidence="4 5" key="1">
    <citation type="journal article" date="2019" name="New Phytol.">
        <title>Comparative genomics reveals unique wood-decay strategies and fruiting body development in the Schizophyllaceae.</title>
        <authorList>
            <person name="Almasi E."/>
            <person name="Sahu N."/>
            <person name="Krizsan K."/>
            <person name="Balint B."/>
            <person name="Kovacs G.M."/>
            <person name="Kiss B."/>
            <person name="Cseklye J."/>
            <person name="Drula E."/>
            <person name="Henrissat B."/>
            <person name="Nagy I."/>
            <person name="Chovatia M."/>
            <person name="Adam C."/>
            <person name="LaButti K."/>
            <person name="Lipzen A."/>
            <person name="Riley R."/>
            <person name="Grigoriev I.V."/>
            <person name="Nagy L.G."/>
        </authorList>
    </citation>
    <scope>NUCLEOTIDE SEQUENCE [LARGE SCALE GENOMIC DNA]</scope>
    <source>
        <strain evidence="4 5">NL-1724</strain>
    </source>
</reference>
<dbReference type="InterPro" id="IPR011009">
    <property type="entry name" value="Kinase-like_dom_sf"/>
</dbReference>
<keyword evidence="1" id="KW-0547">Nucleotide-binding</keyword>
<dbReference type="SMART" id="SM00220">
    <property type="entry name" value="S_TKc"/>
    <property type="match status" value="1"/>
</dbReference>
<keyword evidence="2" id="KW-0067">ATP-binding</keyword>
<dbReference type="PANTHER" id="PTHR24346">
    <property type="entry name" value="MAP/MICROTUBULE AFFINITY-REGULATING KINASE"/>
    <property type="match status" value="1"/>
</dbReference>
<feature type="non-terminal residue" evidence="4">
    <location>
        <position position="220"/>
    </location>
</feature>
<dbReference type="STRING" id="97359.A0A550CEE1"/>
<evidence type="ECO:0000256" key="1">
    <source>
        <dbReference type="ARBA" id="ARBA00022741"/>
    </source>
</evidence>
<dbReference type="PANTHER" id="PTHR24346:SF30">
    <property type="entry name" value="MATERNAL EMBRYONIC LEUCINE ZIPPER KINASE"/>
    <property type="match status" value="1"/>
</dbReference>
<accession>A0A550CEE1</accession>
<organism evidence="4 5">
    <name type="scientific">Schizophyllum amplum</name>
    <dbReference type="NCBI Taxonomy" id="97359"/>
    <lineage>
        <taxon>Eukaryota</taxon>
        <taxon>Fungi</taxon>
        <taxon>Dikarya</taxon>
        <taxon>Basidiomycota</taxon>
        <taxon>Agaricomycotina</taxon>
        <taxon>Agaricomycetes</taxon>
        <taxon>Agaricomycetidae</taxon>
        <taxon>Agaricales</taxon>
        <taxon>Schizophyllaceae</taxon>
        <taxon>Schizophyllum</taxon>
    </lineage>
</organism>
<dbReference type="Pfam" id="PF00069">
    <property type="entry name" value="Pkinase"/>
    <property type="match status" value="1"/>
</dbReference>
<dbReference type="Proteomes" id="UP000320762">
    <property type="component" value="Unassembled WGS sequence"/>
</dbReference>
<comment type="caution">
    <text evidence="4">The sequence shown here is derived from an EMBL/GenBank/DDBJ whole genome shotgun (WGS) entry which is preliminary data.</text>
</comment>
<keyword evidence="4" id="KW-0808">Transferase</keyword>
<proteinExistence type="predicted"/>
<dbReference type="CDD" id="cd00180">
    <property type="entry name" value="PKc"/>
    <property type="match status" value="1"/>
</dbReference>
<evidence type="ECO:0000313" key="4">
    <source>
        <dbReference type="EMBL" id="TRM63157.1"/>
    </source>
</evidence>
<dbReference type="SUPFAM" id="SSF56112">
    <property type="entry name" value="Protein kinase-like (PK-like)"/>
    <property type="match status" value="1"/>
</dbReference>
<feature type="domain" description="Protein kinase" evidence="3">
    <location>
        <begin position="17"/>
        <end position="220"/>
    </location>
</feature>
<gene>
    <name evidence="4" type="ORF">BD626DRAFT_431757</name>
</gene>
<dbReference type="GO" id="GO:0005737">
    <property type="term" value="C:cytoplasm"/>
    <property type="evidence" value="ECO:0007669"/>
    <property type="project" value="TreeGrafter"/>
</dbReference>
<dbReference type="OrthoDB" id="4062651at2759"/>